<dbReference type="EMBL" id="CAAALY010117576">
    <property type="protein sequence ID" value="VEL30990.1"/>
    <property type="molecule type" value="Genomic_DNA"/>
</dbReference>
<proteinExistence type="predicted"/>
<dbReference type="AlphaFoldDB" id="A0A448X8Z9"/>
<gene>
    <name evidence="2" type="ORF">PXEA_LOCUS24430</name>
</gene>
<protein>
    <submittedName>
        <fullName evidence="2">Uncharacterized protein</fullName>
    </submittedName>
</protein>
<evidence type="ECO:0000313" key="2">
    <source>
        <dbReference type="EMBL" id="VEL30990.1"/>
    </source>
</evidence>
<name>A0A448X8Z9_9PLAT</name>
<accession>A0A448X8Z9</accession>
<organism evidence="2 3">
    <name type="scientific">Protopolystoma xenopodis</name>
    <dbReference type="NCBI Taxonomy" id="117903"/>
    <lineage>
        <taxon>Eukaryota</taxon>
        <taxon>Metazoa</taxon>
        <taxon>Spiralia</taxon>
        <taxon>Lophotrochozoa</taxon>
        <taxon>Platyhelminthes</taxon>
        <taxon>Monogenea</taxon>
        <taxon>Polyopisthocotylea</taxon>
        <taxon>Polystomatidea</taxon>
        <taxon>Polystomatidae</taxon>
        <taxon>Protopolystoma</taxon>
    </lineage>
</organism>
<evidence type="ECO:0000256" key="1">
    <source>
        <dbReference type="SAM" id="MobiDB-lite"/>
    </source>
</evidence>
<feature type="region of interest" description="Disordered" evidence="1">
    <location>
        <begin position="16"/>
        <end position="58"/>
    </location>
</feature>
<reference evidence="2" key="1">
    <citation type="submission" date="2018-11" db="EMBL/GenBank/DDBJ databases">
        <authorList>
            <consortium name="Pathogen Informatics"/>
        </authorList>
    </citation>
    <scope>NUCLEOTIDE SEQUENCE</scope>
</reference>
<keyword evidence="3" id="KW-1185">Reference proteome</keyword>
<comment type="caution">
    <text evidence="2">The sequence shown here is derived from an EMBL/GenBank/DDBJ whole genome shotgun (WGS) entry which is preliminary data.</text>
</comment>
<sequence>MDSVSCSAVLQNLDLSDVDEPLPDPPRLDSFSPTRHSGAGLPHCKVTSSNTRSERNDSLRDCPTCSINHDEQTSIDSSHAMATTSLDVQQCCKTRPENNYIATCSEPGEAVHSNTVELQYASSKKGRWVGRMIINE</sequence>
<dbReference type="Proteomes" id="UP000784294">
    <property type="component" value="Unassembled WGS sequence"/>
</dbReference>
<evidence type="ECO:0000313" key="3">
    <source>
        <dbReference type="Proteomes" id="UP000784294"/>
    </source>
</evidence>